<reference evidence="3 4" key="1">
    <citation type="journal article" date="2024" name="BMC Genomics">
        <title>Genome assembly of redclaw crayfish (Cherax quadricarinatus) provides insights into its immune adaptation and hypoxia tolerance.</title>
        <authorList>
            <person name="Liu Z."/>
            <person name="Zheng J."/>
            <person name="Li H."/>
            <person name="Fang K."/>
            <person name="Wang S."/>
            <person name="He J."/>
            <person name="Zhou D."/>
            <person name="Weng S."/>
            <person name="Chi M."/>
            <person name="Gu Z."/>
            <person name="He J."/>
            <person name="Li F."/>
            <person name="Wang M."/>
        </authorList>
    </citation>
    <scope>NUCLEOTIDE SEQUENCE [LARGE SCALE GENOMIC DNA]</scope>
    <source>
        <strain evidence="3">ZL_2023a</strain>
    </source>
</reference>
<evidence type="ECO:0000256" key="2">
    <source>
        <dbReference type="SAM" id="SignalP"/>
    </source>
</evidence>
<sequence>MWGRFFRAAMVLAVVVVVVSPSGGALPLEEDQELERHRGSAQRRVTRQQPIYGITHLDIRDAILTLEKSIKDVTSKLNRHEAREAQVADFSTKTLTGLLSGHTVSDKHLQTIARQLANMEERLISTEALVQTTDERQRVMMSQIAQGLDRMLASGPALEEFPGGDAAADENSVIKNLKKLTRKVNGVDTLLQQEMRKISNEVKIVGETVGQHMEQLQQRHDRLSSSMDTCQSQTVASIQHLGASLAATADRIQEQMEQRERDQEPKCSEGSNVTTRLDVLNQHYRRQEEELHKLSEQTQKGLNDHLNTLKMLLEDSHAGQARINASVADLAQNLRNLNRTTQEGLGRFSSDVTTAVRDTAATVAETVSTLSNELKEGTSNIIDILDDRASQAENLQQTVLENYSDLSAEISSLKRVEQVMINTADSVLDTKRSIEFGIQQIILELGEIVKNSGSNINSTLSDQISNISFAILKNQTSALTNMTAKMEQEISQVWRQIGIMYQQMTQSVDLLDQLKDTTKQHMNASLSRVGNMDGTVDKISTKVDDVENNLNYLLGRLSLVVSEFNLMKYGVGEELMRLRENLAKENNNNNVHFAGEQPSPDSRYEVNRKRHAPVHTESYPGHNPEPLTVF</sequence>
<organism evidence="3 4">
    <name type="scientific">Cherax quadricarinatus</name>
    <name type="common">Australian red claw crayfish</name>
    <dbReference type="NCBI Taxonomy" id="27406"/>
    <lineage>
        <taxon>Eukaryota</taxon>
        <taxon>Metazoa</taxon>
        <taxon>Ecdysozoa</taxon>
        <taxon>Arthropoda</taxon>
        <taxon>Crustacea</taxon>
        <taxon>Multicrustacea</taxon>
        <taxon>Malacostraca</taxon>
        <taxon>Eumalacostraca</taxon>
        <taxon>Eucarida</taxon>
        <taxon>Decapoda</taxon>
        <taxon>Pleocyemata</taxon>
        <taxon>Astacidea</taxon>
        <taxon>Parastacoidea</taxon>
        <taxon>Parastacidae</taxon>
        <taxon>Cherax</taxon>
    </lineage>
</organism>
<evidence type="ECO:0000313" key="3">
    <source>
        <dbReference type="EMBL" id="KAK8752984.1"/>
    </source>
</evidence>
<feature type="region of interest" description="Disordered" evidence="1">
    <location>
        <begin position="587"/>
        <end position="630"/>
    </location>
</feature>
<dbReference type="EMBL" id="JARKIK010000003">
    <property type="protein sequence ID" value="KAK8752984.1"/>
    <property type="molecule type" value="Genomic_DNA"/>
</dbReference>
<proteinExistence type="predicted"/>
<evidence type="ECO:0000256" key="1">
    <source>
        <dbReference type="SAM" id="MobiDB-lite"/>
    </source>
</evidence>
<feature type="chain" id="PRO_5043833427" description="Paramyosin" evidence="2">
    <location>
        <begin position="26"/>
        <end position="630"/>
    </location>
</feature>
<dbReference type="GO" id="GO:0005886">
    <property type="term" value="C:plasma membrane"/>
    <property type="evidence" value="ECO:0007669"/>
    <property type="project" value="TreeGrafter"/>
</dbReference>
<accession>A0AAW0YSG3</accession>
<comment type="caution">
    <text evidence="3">The sequence shown here is derived from an EMBL/GenBank/DDBJ whole genome shotgun (WGS) entry which is preliminary data.</text>
</comment>
<dbReference type="AlphaFoldDB" id="A0AAW0YSG3"/>
<evidence type="ECO:0008006" key="5">
    <source>
        <dbReference type="Google" id="ProtNLM"/>
    </source>
</evidence>
<name>A0AAW0YSG3_CHEQU</name>
<dbReference type="PANTHER" id="PTHR39960">
    <property type="entry name" value="LD34147P"/>
    <property type="match status" value="1"/>
</dbReference>
<gene>
    <name evidence="3" type="ORF">OTU49_001792</name>
</gene>
<feature type="signal peptide" evidence="2">
    <location>
        <begin position="1"/>
        <end position="25"/>
    </location>
</feature>
<dbReference type="Proteomes" id="UP001445076">
    <property type="component" value="Unassembled WGS sequence"/>
</dbReference>
<keyword evidence="2" id="KW-0732">Signal</keyword>
<dbReference type="PANTHER" id="PTHR39960:SF1">
    <property type="entry name" value="LD34147P"/>
    <property type="match status" value="1"/>
</dbReference>
<keyword evidence="4" id="KW-1185">Reference proteome</keyword>
<evidence type="ECO:0000313" key="4">
    <source>
        <dbReference type="Proteomes" id="UP001445076"/>
    </source>
</evidence>
<protein>
    <recommendedName>
        <fullName evidence="5">Paramyosin</fullName>
    </recommendedName>
</protein>